<reference evidence="1 2" key="1">
    <citation type="submission" date="2016-02" db="EMBL/GenBank/DDBJ databases">
        <title>Paenibacillus sp. LPB0068, isolated from Crassostrea gigas.</title>
        <authorList>
            <person name="Shin S.-K."/>
            <person name="Yi H."/>
        </authorList>
    </citation>
    <scope>NUCLEOTIDE SEQUENCE [LARGE SCALE GENOMIC DNA]</scope>
    <source>
        <strain evidence="1 2">LPB0068</strain>
    </source>
</reference>
<dbReference type="EMBL" id="LSFN01000005">
    <property type="protein sequence ID" value="OAB76883.1"/>
    <property type="molecule type" value="Genomic_DNA"/>
</dbReference>
<dbReference type="InterPro" id="IPR027417">
    <property type="entry name" value="P-loop_NTPase"/>
</dbReference>
<accession>A0A167FTH1</accession>
<organism evidence="1 2">
    <name type="scientific">Paenibacillus crassostreae</name>
    <dbReference type="NCBI Taxonomy" id="1763538"/>
    <lineage>
        <taxon>Bacteria</taxon>
        <taxon>Bacillati</taxon>
        <taxon>Bacillota</taxon>
        <taxon>Bacilli</taxon>
        <taxon>Bacillales</taxon>
        <taxon>Paenibacillaceae</taxon>
        <taxon>Paenibacillus</taxon>
    </lineage>
</organism>
<evidence type="ECO:0000313" key="1">
    <source>
        <dbReference type="EMBL" id="OAB76883.1"/>
    </source>
</evidence>
<evidence type="ECO:0000313" key="2">
    <source>
        <dbReference type="Proteomes" id="UP000077134"/>
    </source>
</evidence>
<protein>
    <submittedName>
        <fullName evidence="1">Uncharacterized protein</fullName>
    </submittedName>
</protein>
<dbReference type="KEGG" id="pcx:LPB68_19080"/>
<dbReference type="Proteomes" id="UP000077134">
    <property type="component" value="Unassembled WGS sequence"/>
</dbReference>
<proteinExistence type="predicted"/>
<dbReference type="AlphaFoldDB" id="A0A167FTH1"/>
<comment type="caution">
    <text evidence="1">The sequence shown here is derived from an EMBL/GenBank/DDBJ whole genome shotgun (WGS) entry which is preliminary data.</text>
</comment>
<dbReference type="STRING" id="1763538.LPB68_19080"/>
<sequence length="64" mass="7361">MASDDTIYQRLASRGDAEGGWTYQQTQKCIDNLAKDIYHEHINTDDLNTNEITNKMLLRMGLTK</sequence>
<gene>
    <name evidence="1" type="ORF">PNBC_05660</name>
</gene>
<name>A0A167FTH1_9BACL</name>
<keyword evidence="2" id="KW-1185">Reference proteome</keyword>
<dbReference type="Gene3D" id="3.40.50.300">
    <property type="entry name" value="P-loop containing nucleotide triphosphate hydrolases"/>
    <property type="match status" value="1"/>
</dbReference>